<evidence type="ECO:0000256" key="1">
    <source>
        <dbReference type="SAM" id="Coils"/>
    </source>
</evidence>
<dbReference type="InterPro" id="IPR027095">
    <property type="entry name" value="Golgin-45"/>
</dbReference>
<protein>
    <submittedName>
        <fullName evidence="2">Golgin-45</fullName>
    </submittedName>
</protein>
<proteinExistence type="predicted"/>
<dbReference type="STRING" id="1661398.A0A482VLG5"/>
<dbReference type="EMBL" id="QDEB01085830">
    <property type="protein sequence ID" value="RZC33781.1"/>
    <property type="molecule type" value="Genomic_DNA"/>
</dbReference>
<evidence type="ECO:0000313" key="3">
    <source>
        <dbReference type="Proteomes" id="UP000292052"/>
    </source>
</evidence>
<dbReference type="PANTHER" id="PTHR13066">
    <property type="entry name" value="BASIC LEUCINE ZIPPER NUCLEAR FACTOR 1 BLZF1 PROTEIN"/>
    <property type="match status" value="1"/>
</dbReference>
<dbReference type="GO" id="GO:0007030">
    <property type="term" value="P:Golgi organization"/>
    <property type="evidence" value="ECO:0007669"/>
    <property type="project" value="InterPro"/>
</dbReference>
<sequence length="412" mass="47128">MLKERTLGDGIDNSLLKLTESDLHKKYIKMNIKENTNVVTFKPIEPKSRVFHLKPVYVPKDRKQLKCLIRKPKEPKFVPYEPYKGAVEPILAHKPPTKRNVALKSSKNNVDIQDLVAQMSEIRTTELNKLNQDVQHSDESFISMKQWEENKLAYETDIQNLRETNSHLENQLKFQAQVNSELKTLLVAAVGEDLETRVQHLTEDKLQLARALLNSANHLTSHQEQTEWLSGQCEVWRSKFLASSLMVEELARWKSALSARINELQESVRKLLDERYKIHKKSLRTCCLLQEVKSQLDIDKGEQCESLKTCNIVDLSNLNCSTSRQIGDLVHVDVDKCDKSFERYSQLPQHTASEKIGMRLLQNPVTISSKQDAVCKALMGNAMLLGGEQMYLKYPSNQATCCAHCTGEIKNI</sequence>
<name>A0A482VLG5_ASBVE</name>
<accession>A0A482VLG5</accession>
<keyword evidence="1" id="KW-0175">Coiled coil</keyword>
<evidence type="ECO:0000313" key="2">
    <source>
        <dbReference type="EMBL" id="RZC33781.1"/>
    </source>
</evidence>
<comment type="caution">
    <text evidence="2">The sequence shown here is derived from an EMBL/GenBank/DDBJ whole genome shotgun (WGS) entry which is preliminary data.</text>
</comment>
<dbReference type="GO" id="GO:0000139">
    <property type="term" value="C:Golgi membrane"/>
    <property type="evidence" value="ECO:0007669"/>
    <property type="project" value="TreeGrafter"/>
</dbReference>
<dbReference type="GO" id="GO:0043001">
    <property type="term" value="P:Golgi to plasma membrane protein transport"/>
    <property type="evidence" value="ECO:0007669"/>
    <property type="project" value="InterPro"/>
</dbReference>
<keyword evidence="3" id="KW-1185">Reference proteome</keyword>
<organism evidence="2 3">
    <name type="scientific">Asbolus verrucosus</name>
    <name type="common">Desert ironclad beetle</name>
    <dbReference type="NCBI Taxonomy" id="1661398"/>
    <lineage>
        <taxon>Eukaryota</taxon>
        <taxon>Metazoa</taxon>
        <taxon>Ecdysozoa</taxon>
        <taxon>Arthropoda</taxon>
        <taxon>Hexapoda</taxon>
        <taxon>Insecta</taxon>
        <taxon>Pterygota</taxon>
        <taxon>Neoptera</taxon>
        <taxon>Endopterygota</taxon>
        <taxon>Coleoptera</taxon>
        <taxon>Polyphaga</taxon>
        <taxon>Cucujiformia</taxon>
        <taxon>Tenebrionidae</taxon>
        <taxon>Pimeliinae</taxon>
        <taxon>Asbolus</taxon>
    </lineage>
</organism>
<feature type="coiled-coil region" evidence="1">
    <location>
        <begin position="144"/>
        <end position="178"/>
    </location>
</feature>
<dbReference type="PANTHER" id="PTHR13066:SF2">
    <property type="entry name" value="GOLGIN-45"/>
    <property type="match status" value="1"/>
</dbReference>
<dbReference type="OrthoDB" id="5959043at2759"/>
<dbReference type="AlphaFoldDB" id="A0A482VLG5"/>
<gene>
    <name evidence="2" type="ORF">BDFB_002947</name>
</gene>
<dbReference type="Proteomes" id="UP000292052">
    <property type="component" value="Unassembled WGS sequence"/>
</dbReference>
<reference evidence="2 3" key="1">
    <citation type="submission" date="2017-03" db="EMBL/GenBank/DDBJ databases">
        <title>Genome of the blue death feigning beetle - Asbolus verrucosus.</title>
        <authorList>
            <person name="Rider S.D."/>
        </authorList>
    </citation>
    <scope>NUCLEOTIDE SEQUENCE [LARGE SCALE GENOMIC DNA]</scope>
    <source>
        <strain evidence="2">Butters</strain>
        <tissue evidence="2">Head and leg muscle</tissue>
    </source>
</reference>